<proteinExistence type="predicted"/>
<sequence length="96" mass="10874">MASYPSQHAEARQNLKQDRPSPLHIVKRRRSGEYDGAAKATAIARASIDDSDSDVSSITDRTRELQIYKRRLYQSNPARQTFWASSEDVSHPQTKA</sequence>
<reference evidence="2" key="1">
    <citation type="submission" date="2023-06" db="EMBL/GenBank/DDBJ databases">
        <title>Conoideocrella luteorostrata (Hypocreales: Clavicipitaceae), a potential biocontrol fungus for elongate hemlock scale in United States Christmas tree production areas.</title>
        <authorList>
            <person name="Barrett H."/>
            <person name="Lovett B."/>
            <person name="Macias A.M."/>
            <person name="Stajich J.E."/>
            <person name="Kasson M.T."/>
        </authorList>
    </citation>
    <scope>NUCLEOTIDE SEQUENCE</scope>
    <source>
        <strain evidence="2">ARSEF 14590</strain>
    </source>
</reference>
<feature type="compositionally biased region" description="Basic and acidic residues" evidence="1">
    <location>
        <begin position="9"/>
        <end position="21"/>
    </location>
</feature>
<keyword evidence="3" id="KW-1185">Reference proteome</keyword>
<dbReference type="Proteomes" id="UP001251528">
    <property type="component" value="Unassembled WGS sequence"/>
</dbReference>
<dbReference type="EMBL" id="JASWJB010000319">
    <property type="protein sequence ID" value="KAK2591651.1"/>
    <property type="molecule type" value="Genomic_DNA"/>
</dbReference>
<name>A0AAJ0CJ20_9HYPO</name>
<evidence type="ECO:0000256" key="1">
    <source>
        <dbReference type="SAM" id="MobiDB-lite"/>
    </source>
</evidence>
<feature type="region of interest" description="Disordered" evidence="1">
    <location>
        <begin position="1"/>
        <end position="36"/>
    </location>
</feature>
<accession>A0AAJ0CJ20</accession>
<protein>
    <submittedName>
        <fullName evidence="2">Uncharacterized protein</fullName>
    </submittedName>
</protein>
<organism evidence="2 3">
    <name type="scientific">Conoideocrella luteorostrata</name>
    <dbReference type="NCBI Taxonomy" id="1105319"/>
    <lineage>
        <taxon>Eukaryota</taxon>
        <taxon>Fungi</taxon>
        <taxon>Dikarya</taxon>
        <taxon>Ascomycota</taxon>
        <taxon>Pezizomycotina</taxon>
        <taxon>Sordariomycetes</taxon>
        <taxon>Hypocreomycetidae</taxon>
        <taxon>Hypocreales</taxon>
        <taxon>Clavicipitaceae</taxon>
        <taxon>Conoideocrella</taxon>
    </lineage>
</organism>
<gene>
    <name evidence="2" type="ORF">QQS21_010665</name>
</gene>
<evidence type="ECO:0000313" key="2">
    <source>
        <dbReference type="EMBL" id="KAK2591651.1"/>
    </source>
</evidence>
<comment type="caution">
    <text evidence="2">The sequence shown here is derived from an EMBL/GenBank/DDBJ whole genome shotgun (WGS) entry which is preliminary data.</text>
</comment>
<dbReference type="AlphaFoldDB" id="A0AAJ0CJ20"/>
<evidence type="ECO:0000313" key="3">
    <source>
        <dbReference type="Proteomes" id="UP001251528"/>
    </source>
</evidence>